<evidence type="ECO:0000313" key="2">
    <source>
        <dbReference type="Proteomes" id="UP000539953"/>
    </source>
</evidence>
<dbReference type="Proteomes" id="UP000539953">
    <property type="component" value="Unassembled WGS sequence"/>
</dbReference>
<proteinExistence type="predicted"/>
<reference evidence="1 2" key="1">
    <citation type="submission" date="2020-08" db="EMBL/GenBank/DDBJ databases">
        <title>Genomic Encyclopedia of Type Strains, Phase IV (KMG-IV): sequencing the most valuable type-strain genomes for metagenomic binning, comparative biology and taxonomic classification.</title>
        <authorList>
            <person name="Goeker M."/>
        </authorList>
    </citation>
    <scope>NUCLEOTIDE SEQUENCE [LARGE SCALE GENOMIC DNA]</scope>
    <source>
        <strain evidence="1 2">DSM 25799</strain>
    </source>
</reference>
<dbReference type="AlphaFoldDB" id="A0A7W8CZQ4"/>
<protein>
    <submittedName>
        <fullName evidence="1">Uncharacterized protein</fullName>
    </submittedName>
</protein>
<accession>A0A7W8CZQ4</accession>
<name>A0A7W8CZQ4_9FIRM</name>
<organism evidence="1 2">
    <name type="scientific">Catenisphaera adipataccumulans</name>
    <dbReference type="NCBI Taxonomy" id="700500"/>
    <lineage>
        <taxon>Bacteria</taxon>
        <taxon>Bacillati</taxon>
        <taxon>Bacillota</taxon>
        <taxon>Erysipelotrichia</taxon>
        <taxon>Erysipelotrichales</taxon>
        <taxon>Erysipelotrichaceae</taxon>
        <taxon>Catenisphaera</taxon>
    </lineage>
</organism>
<keyword evidence="2" id="KW-1185">Reference proteome</keyword>
<gene>
    <name evidence="1" type="ORF">HNQ47_001338</name>
</gene>
<sequence>MKSLMFFDVETPNRRNDRICALEHVYVKFDCW</sequence>
<evidence type="ECO:0000313" key="1">
    <source>
        <dbReference type="EMBL" id="MBB5183317.1"/>
    </source>
</evidence>
<comment type="caution">
    <text evidence="1">The sequence shown here is derived from an EMBL/GenBank/DDBJ whole genome shotgun (WGS) entry which is preliminary data.</text>
</comment>
<dbReference type="EMBL" id="JACHHK010000004">
    <property type="protein sequence ID" value="MBB5183317.1"/>
    <property type="molecule type" value="Genomic_DNA"/>
</dbReference>